<dbReference type="InterPro" id="IPR006664">
    <property type="entry name" value="OMP_bac"/>
</dbReference>
<dbReference type="GO" id="GO:0009279">
    <property type="term" value="C:cell outer membrane"/>
    <property type="evidence" value="ECO:0007669"/>
    <property type="project" value="UniProtKB-SubCell"/>
</dbReference>
<evidence type="ECO:0000256" key="4">
    <source>
        <dbReference type="PROSITE-ProRule" id="PRU00473"/>
    </source>
</evidence>
<dbReference type="SUPFAM" id="SSF103088">
    <property type="entry name" value="OmpA-like"/>
    <property type="match status" value="1"/>
</dbReference>
<proteinExistence type="predicted"/>
<dbReference type="AlphaFoldDB" id="A0A090T6J8"/>
<sequence length="207" mass="22898">MKLQRKLLICGLMVLPLTAVASNEENDKYEYIPTPVAEQKADLIDDDGDGVINARDLCITTPQGAALDNDGCEEYIDVSNTLALRILFDNNSTYIKPVFQNQISEMADFLKEYPETSIEIQGFASIVGNSDKNMLLSQNRADVVRQAIINNGIDPSRLTIVGFGDTQLEELGDSEFAHAMNRKVVASVVGYKGEVKMEWTIFTKIGK</sequence>
<dbReference type="Gene3D" id="3.30.1330.60">
    <property type="entry name" value="OmpA-like domain"/>
    <property type="match status" value="1"/>
</dbReference>
<evidence type="ECO:0000256" key="2">
    <source>
        <dbReference type="ARBA" id="ARBA00023136"/>
    </source>
</evidence>
<protein>
    <recommendedName>
        <fullName evidence="6">OmpA-like domain-containing protein</fullName>
    </recommendedName>
</protein>
<organism evidence="7 8">
    <name type="scientific">Vibrio maritimus</name>
    <dbReference type="NCBI Taxonomy" id="990268"/>
    <lineage>
        <taxon>Bacteria</taxon>
        <taxon>Pseudomonadati</taxon>
        <taxon>Pseudomonadota</taxon>
        <taxon>Gammaproteobacteria</taxon>
        <taxon>Vibrionales</taxon>
        <taxon>Vibrionaceae</taxon>
        <taxon>Vibrio</taxon>
    </lineage>
</organism>
<keyword evidence="8" id="KW-1185">Reference proteome</keyword>
<dbReference type="PANTHER" id="PTHR30329:SF21">
    <property type="entry name" value="LIPOPROTEIN YIAD-RELATED"/>
    <property type="match status" value="1"/>
</dbReference>
<accession>A0A090T6J8</accession>
<evidence type="ECO:0000313" key="7">
    <source>
        <dbReference type="EMBL" id="GAL34384.1"/>
    </source>
</evidence>
<dbReference type="OrthoDB" id="9805832at2"/>
<reference evidence="7 8" key="2">
    <citation type="submission" date="2014-09" db="EMBL/GenBank/DDBJ databases">
        <authorList>
            <consortium name="NBRP consortium"/>
            <person name="Sawabe T."/>
            <person name="Meirelles P."/>
            <person name="Nakanishi M."/>
            <person name="Sayaka M."/>
            <person name="Hattori M."/>
            <person name="Ohkuma M."/>
        </authorList>
    </citation>
    <scope>NUCLEOTIDE SEQUENCE [LARGE SCALE GENOMIC DNA]</scope>
    <source>
        <strain evidence="7 8">JCM 19240</strain>
    </source>
</reference>
<dbReference type="PANTHER" id="PTHR30329">
    <property type="entry name" value="STATOR ELEMENT OF FLAGELLAR MOTOR COMPLEX"/>
    <property type="match status" value="1"/>
</dbReference>
<dbReference type="PRINTS" id="PR01021">
    <property type="entry name" value="OMPADOMAIN"/>
</dbReference>
<dbReference type="InterPro" id="IPR050330">
    <property type="entry name" value="Bact_OuterMem_StrucFunc"/>
</dbReference>
<gene>
    <name evidence="7" type="ORF">JCM19240_1292</name>
</gene>
<evidence type="ECO:0000259" key="6">
    <source>
        <dbReference type="PROSITE" id="PS51123"/>
    </source>
</evidence>
<dbReference type="InterPro" id="IPR018247">
    <property type="entry name" value="EF_Hand_1_Ca_BS"/>
</dbReference>
<dbReference type="EMBL" id="BBMT01000004">
    <property type="protein sequence ID" value="GAL34384.1"/>
    <property type="molecule type" value="Genomic_DNA"/>
</dbReference>
<evidence type="ECO:0000256" key="5">
    <source>
        <dbReference type="SAM" id="SignalP"/>
    </source>
</evidence>
<keyword evidence="2 4" id="KW-0472">Membrane</keyword>
<dbReference type="CDD" id="cd07185">
    <property type="entry name" value="OmpA_C-like"/>
    <property type="match status" value="1"/>
</dbReference>
<feature type="chain" id="PRO_5001865594" description="OmpA-like domain-containing protein" evidence="5">
    <location>
        <begin position="22"/>
        <end position="207"/>
    </location>
</feature>
<feature type="domain" description="OmpA-like" evidence="6">
    <location>
        <begin position="75"/>
        <end position="192"/>
    </location>
</feature>
<keyword evidence="3" id="KW-0998">Cell outer membrane</keyword>
<name>A0A090T6J8_9VIBR</name>
<evidence type="ECO:0000256" key="1">
    <source>
        <dbReference type="ARBA" id="ARBA00004442"/>
    </source>
</evidence>
<comment type="caution">
    <text evidence="7">The sequence shown here is derived from an EMBL/GenBank/DDBJ whole genome shotgun (WGS) entry which is preliminary data.</text>
</comment>
<dbReference type="PROSITE" id="PS00018">
    <property type="entry name" value="EF_HAND_1"/>
    <property type="match status" value="1"/>
</dbReference>
<comment type="subcellular location">
    <subcellularLocation>
        <location evidence="1">Cell outer membrane</location>
    </subcellularLocation>
</comment>
<feature type="signal peptide" evidence="5">
    <location>
        <begin position="1"/>
        <end position="21"/>
    </location>
</feature>
<evidence type="ECO:0000313" key="8">
    <source>
        <dbReference type="Proteomes" id="UP000029224"/>
    </source>
</evidence>
<dbReference type="PROSITE" id="PS51123">
    <property type="entry name" value="OMPA_2"/>
    <property type="match status" value="1"/>
</dbReference>
<keyword evidence="5" id="KW-0732">Signal</keyword>
<dbReference type="Pfam" id="PF00691">
    <property type="entry name" value="OmpA"/>
    <property type="match status" value="1"/>
</dbReference>
<dbReference type="InterPro" id="IPR036737">
    <property type="entry name" value="OmpA-like_sf"/>
</dbReference>
<reference evidence="7 8" key="1">
    <citation type="submission" date="2014-09" db="EMBL/GenBank/DDBJ databases">
        <title>Vibrio maritimus JCM 19240. (C210) whole genome shotgun sequence.</title>
        <authorList>
            <person name="Sawabe T."/>
            <person name="Meirelles P."/>
            <person name="Nakanishi M."/>
            <person name="Sayaka M."/>
            <person name="Hattori M."/>
            <person name="Ohkuma M."/>
        </authorList>
    </citation>
    <scope>NUCLEOTIDE SEQUENCE [LARGE SCALE GENOMIC DNA]</scope>
    <source>
        <strain evidence="7 8">JCM 19240</strain>
    </source>
</reference>
<evidence type="ECO:0000256" key="3">
    <source>
        <dbReference type="ARBA" id="ARBA00023237"/>
    </source>
</evidence>
<dbReference type="InterPro" id="IPR006665">
    <property type="entry name" value="OmpA-like"/>
</dbReference>
<dbReference type="Proteomes" id="UP000029224">
    <property type="component" value="Unassembled WGS sequence"/>
</dbReference>